<reference evidence="2" key="1">
    <citation type="submission" date="2016-11" db="EMBL/GenBank/DDBJ databases">
        <authorList>
            <person name="Varghese N."/>
            <person name="Submissions S."/>
        </authorList>
    </citation>
    <scope>NUCLEOTIDE SEQUENCE [LARGE SCALE GENOMIC DNA]</scope>
    <source>
        <strain evidence="2">DSM 22623</strain>
    </source>
</reference>
<keyword evidence="2" id="KW-1185">Reference proteome</keyword>
<dbReference type="OrthoDB" id="1144359at2"/>
<dbReference type="RefSeq" id="WP_073320540.1">
    <property type="nucleotide sequence ID" value="NZ_FQYP01000010.1"/>
</dbReference>
<proteinExistence type="predicted"/>
<name>A0A1M6K673_9FLAO</name>
<sequence length="134" mass="15579">MSDHLIAKHEINLGTFYFYTNYFVSEVKEGITISLDKLDELIPLVLKYYENGEPFSYISNRINSHSILPHQYGDCPLLNLDNFVSYSTVTYSHLCSKSIEVEKHFAKRPFYNFSSLSEAIEWTHNELEGLKNKS</sequence>
<evidence type="ECO:0008006" key="3">
    <source>
        <dbReference type="Google" id="ProtNLM"/>
    </source>
</evidence>
<dbReference type="EMBL" id="FQYP01000010">
    <property type="protein sequence ID" value="SHJ54448.1"/>
    <property type="molecule type" value="Genomic_DNA"/>
</dbReference>
<dbReference type="AlphaFoldDB" id="A0A1M6K673"/>
<gene>
    <name evidence="1" type="ORF">SAMN04488508_11096</name>
</gene>
<dbReference type="Proteomes" id="UP000184432">
    <property type="component" value="Unassembled WGS sequence"/>
</dbReference>
<dbReference type="STRING" id="570521.SAMN04488508_11096"/>
<protein>
    <recommendedName>
        <fullName evidence="3">SpoIIAA-like</fullName>
    </recommendedName>
</protein>
<evidence type="ECO:0000313" key="1">
    <source>
        <dbReference type="EMBL" id="SHJ54448.1"/>
    </source>
</evidence>
<evidence type="ECO:0000313" key="2">
    <source>
        <dbReference type="Proteomes" id="UP000184432"/>
    </source>
</evidence>
<organism evidence="1 2">
    <name type="scientific">Aquimarina spongiae</name>
    <dbReference type="NCBI Taxonomy" id="570521"/>
    <lineage>
        <taxon>Bacteria</taxon>
        <taxon>Pseudomonadati</taxon>
        <taxon>Bacteroidota</taxon>
        <taxon>Flavobacteriia</taxon>
        <taxon>Flavobacteriales</taxon>
        <taxon>Flavobacteriaceae</taxon>
        <taxon>Aquimarina</taxon>
    </lineage>
</organism>
<accession>A0A1M6K673</accession>